<dbReference type="Pfam" id="PF04014">
    <property type="entry name" value="MazE_antitoxin"/>
    <property type="match status" value="1"/>
</dbReference>
<evidence type="ECO:0000313" key="2">
    <source>
        <dbReference type="EMBL" id="PIX92341.1"/>
    </source>
</evidence>
<gene>
    <name evidence="2" type="ORF">COZ26_02360</name>
</gene>
<name>A0A2M7MGU9_9BACT</name>
<dbReference type="AlphaFoldDB" id="A0A2M7MGU9"/>
<evidence type="ECO:0000313" key="3">
    <source>
        <dbReference type="Proteomes" id="UP000230658"/>
    </source>
</evidence>
<proteinExistence type="predicted"/>
<organism evidence="2 3">
    <name type="scientific">Candidatus Kuenenbacteria bacterium CG_4_10_14_3_um_filter_39_14</name>
    <dbReference type="NCBI Taxonomy" id="1974614"/>
    <lineage>
        <taxon>Bacteria</taxon>
        <taxon>Candidatus Kueneniibacteriota</taxon>
    </lineage>
</organism>
<protein>
    <recommendedName>
        <fullName evidence="1">SpoVT-AbrB domain-containing protein</fullName>
    </recommendedName>
</protein>
<comment type="caution">
    <text evidence="2">The sequence shown here is derived from an EMBL/GenBank/DDBJ whole genome shotgun (WGS) entry which is preliminary data.</text>
</comment>
<sequence>MKNTNKKGICQKKRAFFGMVTVTNKGQIAIPSEARKEMDIKTGDKLLIIKRADGKGINLIKSDTIDDFIQKASRD</sequence>
<dbReference type="InterPro" id="IPR037914">
    <property type="entry name" value="SpoVT-AbrB_sf"/>
</dbReference>
<dbReference type="InterPro" id="IPR007159">
    <property type="entry name" value="SpoVT-AbrB_dom"/>
</dbReference>
<accession>A0A2M7MGU9</accession>
<dbReference type="Gene3D" id="2.10.260.10">
    <property type="match status" value="1"/>
</dbReference>
<feature type="domain" description="SpoVT-AbrB" evidence="1">
    <location>
        <begin position="20"/>
        <end position="67"/>
    </location>
</feature>
<dbReference type="NCBIfam" id="TIGR01439">
    <property type="entry name" value="lp_hng_hel_AbrB"/>
    <property type="match status" value="1"/>
</dbReference>
<dbReference type="GO" id="GO:0003677">
    <property type="term" value="F:DNA binding"/>
    <property type="evidence" value="ECO:0007669"/>
    <property type="project" value="InterPro"/>
</dbReference>
<dbReference type="Proteomes" id="UP000230658">
    <property type="component" value="Unassembled WGS sequence"/>
</dbReference>
<dbReference type="EMBL" id="PFJV01000055">
    <property type="protein sequence ID" value="PIX92341.1"/>
    <property type="molecule type" value="Genomic_DNA"/>
</dbReference>
<reference evidence="3" key="1">
    <citation type="submission" date="2017-09" db="EMBL/GenBank/DDBJ databases">
        <title>Depth-based differentiation of microbial function through sediment-hosted aquifers and enrichment of novel symbionts in the deep terrestrial subsurface.</title>
        <authorList>
            <person name="Probst A.J."/>
            <person name="Ladd B."/>
            <person name="Jarett J.K."/>
            <person name="Geller-Mcgrath D.E."/>
            <person name="Sieber C.M.K."/>
            <person name="Emerson J.B."/>
            <person name="Anantharaman K."/>
            <person name="Thomas B.C."/>
            <person name="Malmstrom R."/>
            <person name="Stieglmeier M."/>
            <person name="Klingl A."/>
            <person name="Woyke T."/>
            <person name="Ryan C.M."/>
            <person name="Banfield J.F."/>
        </authorList>
    </citation>
    <scope>NUCLEOTIDE SEQUENCE [LARGE SCALE GENOMIC DNA]</scope>
</reference>
<dbReference type="SUPFAM" id="SSF89447">
    <property type="entry name" value="AbrB/MazE/MraZ-like"/>
    <property type="match status" value="1"/>
</dbReference>
<evidence type="ECO:0000259" key="1">
    <source>
        <dbReference type="SMART" id="SM00966"/>
    </source>
</evidence>
<dbReference type="SMART" id="SM00966">
    <property type="entry name" value="SpoVT_AbrB"/>
    <property type="match status" value="1"/>
</dbReference>